<evidence type="ECO:0000313" key="5">
    <source>
        <dbReference type="EMBL" id="QPK80010.1"/>
    </source>
</evidence>
<dbReference type="CDD" id="cd17244">
    <property type="entry name" value="RMtype1_S_Apa101655I-TRD2-CR2_like"/>
    <property type="match status" value="1"/>
</dbReference>
<dbReference type="KEGG" id="cliz:G7Y31_04780"/>
<feature type="domain" description="Type I restriction modification DNA specificity" evidence="4">
    <location>
        <begin position="7"/>
        <end position="166"/>
    </location>
</feature>
<dbReference type="PANTHER" id="PTHR30408">
    <property type="entry name" value="TYPE-1 RESTRICTION ENZYME ECOKI SPECIFICITY PROTEIN"/>
    <property type="match status" value="1"/>
</dbReference>
<dbReference type="EMBL" id="CP064954">
    <property type="protein sequence ID" value="QPK80010.1"/>
    <property type="molecule type" value="Genomic_DNA"/>
</dbReference>
<feature type="domain" description="Type I restriction modification DNA specificity" evidence="4">
    <location>
        <begin position="196"/>
        <end position="359"/>
    </location>
</feature>
<evidence type="ECO:0000313" key="6">
    <source>
        <dbReference type="Proteomes" id="UP000594681"/>
    </source>
</evidence>
<dbReference type="RefSeq" id="WP_165009107.1">
    <property type="nucleotide sequence ID" value="NZ_CP064954.1"/>
</dbReference>
<keyword evidence="2" id="KW-0680">Restriction system</keyword>
<evidence type="ECO:0000256" key="3">
    <source>
        <dbReference type="ARBA" id="ARBA00023125"/>
    </source>
</evidence>
<protein>
    <submittedName>
        <fullName evidence="5">Restriction endonuclease subunit S</fullName>
    </submittedName>
</protein>
<name>A0A7T0PBZ9_9CORY</name>
<dbReference type="SUPFAM" id="SSF116734">
    <property type="entry name" value="DNA methylase specificity domain"/>
    <property type="match status" value="2"/>
</dbReference>
<dbReference type="InterPro" id="IPR000055">
    <property type="entry name" value="Restrct_endonuc_typeI_TRD"/>
</dbReference>
<dbReference type="GO" id="GO:0004519">
    <property type="term" value="F:endonuclease activity"/>
    <property type="evidence" value="ECO:0007669"/>
    <property type="project" value="UniProtKB-KW"/>
</dbReference>
<accession>A0A7T0PBZ9</accession>
<organism evidence="5 6">
    <name type="scientific">Corynebacterium lizhenjunii</name>
    <dbReference type="NCBI Taxonomy" id="2709394"/>
    <lineage>
        <taxon>Bacteria</taxon>
        <taxon>Bacillati</taxon>
        <taxon>Actinomycetota</taxon>
        <taxon>Actinomycetes</taxon>
        <taxon>Mycobacteriales</taxon>
        <taxon>Corynebacteriaceae</taxon>
        <taxon>Corynebacterium</taxon>
    </lineage>
</organism>
<evidence type="ECO:0000259" key="4">
    <source>
        <dbReference type="Pfam" id="PF01420"/>
    </source>
</evidence>
<dbReference type="AlphaFoldDB" id="A0A7T0PBZ9"/>
<keyword evidence="3" id="KW-0238">DNA-binding</keyword>
<proteinExistence type="inferred from homology"/>
<keyword evidence="5" id="KW-0255">Endonuclease</keyword>
<keyword evidence="5" id="KW-0378">Hydrolase</keyword>
<dbReference type="Pfam" id="PF01420">
    <property type="entry name" value="Methylase_S"/>
    <property type="match status" value="2"/>
</dbReference>
<dbReference type="Proteomes" id="UP000594681">
    <property type="component" value="Chromosome"/>
</dbReference>
<dbReference type="InterPro" id="IPR052021">
    <property type="entry name" value="Type-I_RS_S_subunit"/>
</dbReference>
<gene>
    <name evidence="5" type="ORF">G7Y31_04780</name>
</gene>
<dbReference type="Gene3D" id="3.90.220.20">
    <property type="entry name" value="DNA methylase specificity domains"/>
    <property type="match status" value="2"/>
</dbReference>
<dbReference type="PANTHER" id="PTHR30408:SF12">
    <property type="entry name" value="TYPE I RESTRICTION ENZYME MJAVIII SPECIFICITY SUBUNIT"/>
    <property type="match status" value="1"/>
</dbReference>
<evidence type="ECO:0000256" key="2">
    <source>
        <dbReference type="ARBA" id="ARBA00022747"/>
    </source>
</evidence>
<evidence type="ECO:0000256" key="1">
    <source>
        <dbReference type="ARBA" id="ARBA00010923"/>
    </source>
</evidence>
<comment type="similarity">
    <text evidence="1">Belongs to the type-I restriction system S methylase family.</text>
</comment>
<dbReference type="GO" id="GO:0003677">
    <property type="term" value="F:DNA binding"/>
    <property type="evidence" value="ECO:0007669"/>
    <property type="project" value="UniProtKB-KW"/>
</dbReference>
<dbReference type="CDD" id="cd17287">
    <property type="entry name" value="RMtype1_S_EcoN10ORF171P_TRD2-CR2_like"/>
    <property type="match status" value="1"/>
</dbReference>
<keyword evidence="5" id="KW-0540">Nuclease</keyword>
<reference evidence="5 6" key="1">
    <citation type="submission" date="2020-11" db="EMBL/GenBank/DDBJ databases">
        <title>Corynebacterium sp. ZJ-599.</title>
        <authorList>
            <person name="Zhou J."/>
        </authorList>
    </citation>
    <scope>NUCLEOTIDE SEQUENCE [LARGE SCALE GENOMIC DNA]</scope>
    <source>
        <strain evidence="5 6">ZJ-599</strain>
    </source>
</reference>
<keyword evidence="6" id="KW-1185">Reference proteome</keyword>
<dbReference type="InterPro" id="IPR044946">
    <property type="entry name" value="Restrct_endonuc_typeI_TRD_sf"/>
</dbReference>
<sequence length="384" mass="41686">MTTTQHDWPMVKLVDVCDISIGKTPSRKNPAYWGSGHPWLSIKDMNQGSALSSTAEQITDLAVEETRPRLCDPGTVLFSFKLTIGKVGISKIPLYTNEAIAALLPKDRASLSNGYLFHAMSHYGANLEGSRAVMGQTLNKKTLGQVEFPLPPLEEQHRIAKILNGVAAVEAKVAAQKNVLAALLGPVLARASRGADKKRLEEIARVGTGATPSRKIPGNFTGTIPWVKTTEVNGRVITHTEEHISQEALQHSSCKLNRIGSSIVAMYGQGATRGRAGMLVIEAATNQACAVVSPHQQADDYYVFKCLVNSYEDLRGLGRGGTQPNLNLSLVKSFEIPFPRAADRSWATEILQCADSIDNQLDRTLKLMSELKNALATRAFQGEL</sequence>
<dbReference type="REBASE" id="469508">
    <property type="entry name" value="S.CspZJ599ORF4785P"/>
</dbReference>
<dbReference type="GO" id="GO:0009307">
    <property type="term" value="P:DNA restriction-modification system"/>
    <property type="evidence" value="ECO:0007669"/>
    <property type="project" value="UniProtKB-KW"/>
</dbReference>